<dbReference type="Proteomes" id="UP000565521">
    <property type="component" value="Unassembled WGS sequence"/>
</dbReference>
<evidence type="ECO:0000256" key="1">
    <source>
        <dbReference type="SAM" id="MobiDB-lite"/>
    </source>
</evidence>
<proteinExistence type="predicted"/>
<feature type="compositionally biased region" description="Low complexity" evidence="1">
    <location>
        <begin position="35"/>
        <end position="53"/>
    </location>
</feature>
<evidence type="ECO:0000313" key="2">
    <source>
        <dbReference type="EMBL" id="NVO33070.1"/>
    </source>
</evidence>
<organism evidence="2 3">
    <name type="scientific">Hymenobacter lapidiphilus</name>
    <dbReference type="NCBI Taxonomy" id="2608003"/>
    <lineage>
        <taxon>Bacteria</taxon>
        <taxon>Pseudomonadati</taxon>
        <taxon>Bacteroidota</taxon>
        <taxon>Cytophagia</taxon>
        <taxon>Cytophagales</taxon>
        <taxon>Hymenobacteraceae</taxon>
        <taxon>Hymenobacter</taxon>
    </lineage>
</organism>
<dbReference type="EMBL" id="JABKAU010000047">
    <property type="protein sequence ID" value="NVO33070.1"/>
    <property type="molecule type" value="Genomic_DNA"/>
</dbReference>
<feature type="region of interest" description="Disordered" evidence="1">
    <location>
        <begin position="32"/>
        <end position="53"/>
    </location>
</feature>
<comment type="caution">
    <text evidence="2">The sequence shown here is derived from an EMBL/GenBank/DDBJ whole genome shotgun (WGS) entry which is preliminary data.</text>
</comment>
<sequence>MSKQTKKPNFGDDLDAPALSLNNDARLYGVRRDITPAPSTAATGGASEEPAAPPVAASSLISEEEWLKFSTFLRRSTYVRLKQSEYWDRLVLKKAVDSALCAFLDTMEGSDRSLPEGEQYRLNGKKLK</sequence>
<dbReference type="RefSeq" id="WP_147320910.1">
    <property type="nucleotide sequence ID" value="NZ_JABKAU010000047.1"/>
</dbReference>
<dbReference type="AlphaFoldDB" id="A0A7Y7PS68"/>
<accession>A0A7Y7PS68</accession>
<gene>
    <name evidence="2" type="ORF">HW554_17820</name>
</gene>
<keyword evidence="3" id="KW-1185">Reference proteome</keyword>
<evidence type="ECO:0000313" key="3">
    <source>
        <dbReference type="Proteomes" id="UP000565521"/>
    </source>
</evidence>
<reference evidence="2 3" key="1">
    <citation type="submission" date="2020-05" db="EMBL/GenBank/DDBJ databases">
        <title>Hymenobacter terrestris sp. nov. and Hymenobacter lapidiphilus sp. nov., isolated from regoliths in Antarctica.</title>
        <authorList>
            <person name="Sedlacek I."/>
            <person name="Pantucek R."/>
            <person name="Zeman M."/>
            <person name="Holochova P."/>
            <person name="Kralova S."/>
            <person name="Stankova E."/>
            <person name="Sedo O."/>
            <person name="Micenkova L."/>
            <person name="Svec P."/>
            <person name="Gupta V."/>
            <person name="Sood U."/>
            <person name="Korpole U.S."/>
            <person name="Lal R."/>
        </authorList>
    </citation>
    <scope>NUCLEOTIDE SEQUENCE [LARGE SCALE GENOMIC DNA]</scope>
    <source>
        <strain evidence="2 3">P5342</strain>
    </source>
</reference>
<protein>
    <submittedName>
        <fullName evidence="2">Uncharacterized protein</fullName>
    </submittedName>
</protein>
<name>A0A7Y7PS68_9BACT</name>